<organism evidence="2 3">
    <name type="scientific">Bacillus weihaiensis</name>
    <dbReference type="NCBI Taxonomy" id="1547283"/>
    <lineage>
        <taxon>Bacteria</taxon>
        <taxon>Bacillati</taxon>
        <taxon>Bacillota</taxon>
        <taxon>Bacilli</taxon>
        <taxon>Bacillales</taxon>
        <taxon>Bacillaceae</taxon>
        <taxon>Bacillus</taxon>
    </lineage>
</organism>
<feature type="compositionally biased region" description="Basic and acidic residues" evidence="1">
    <location>
        <begin position="63"/>
        <end position="78"/>
    </location>
</feature>
<dbReference type="OrthoDB" id="2888331at2"/>
<accession>A0A1L3MU74</accession>
<protein>
    <recommendedName>
        <fullName evidence="4">Spore coat protein</fullName>
    </recommendedName>
</protein>
<feature type="region of interest" description="Disordered" evidence="1">
    <location>
        <begin position="63"/>
        <end position="94"/>
    </location>
</feature>
<dbReference type="KEGG" id="bwh:A9C19_14715"/>
<evidence type="ECO:0008006" key="4">
    <source>
        <dbReference type="Google" id="ProtNLM"/>
    </source>
</evidence>
<proteinExistence type="predicted"/>
<gene>
    <name evidence="2" type="ORF">A9C19_14715</name>
</gene>
<dbReference type="STRING" id="1547283.A9C19_14715"/>
<dbReference type="AlphaFoldDB" id="A0A1L3MU74"/>
<name>A0A1L3MU74_9BACI</name>
<dbReference type="RefSeq" id="WP_072580684.1">
    <property type="nucleotide sequence ID" value="NZ_CP016020.1"/>
</dbReference>
<dbReference type="EMBL" id="CP016020">
    <property type="protein sequence ID" value="APH05887.1"/>
    <property type="molecule type" value="Genomic_DNA"/>
</dbReference>
<keyword evidence="3" id="KW-1185">Reference proteome</keyword>
<evidence type="ECO:0000313" key="3">
    <source>
        <dbReference type="Proteomes" id="UP000181936"/>
    </source>
</evidence>
<evidence type="ECO:0000256" key="1">
    <source>
        <dbReference type="SAM" id="MobiDB-lite"/>
    </source>
</evidence>
<reference evidence="2 3" key="1">
    <citation type="journal article" date="2016" name="Sci. Rep.">
        <title>Complete genome sequence and transcriptomic analysis of a novel marine strain Bacillus weihaiensis reveals the mechanism of brown algae degradation.</title>
        <authorList>
            <person name="Zhu Y."/>
            <person name="Chen P."/>
            <person name="Bao Y."/>
            <person name="Men Y."/>
            <person name="Zeng Y."/>
            <person name="Yang J."/>
            <person name="Sun J."/>
            <person name="Sun Y."/>
        </authorList>
    </citation>
    <scope>NUCLEOTIDE SEQUENCE [LARGE SCALE GENOMIC DNA]</scope>
    <source>
        <strain evidence="2 3">Alg07</strain>
    </source>
</reference>
<sequence length="94" mass="11104">MSNEKLNLQEISSTMMQLFVQDVFNKNDITEEKKKSLSDEQKAQLRKVVEDLQAQVDEFVKNSKEKKEEKTEVQEEAPKNTTLRDMIKNRKKDK</sequence>
<evidence type="ECO:0000313" key="2">
    <source>
        <dbReference type="EMBL" id="APH05887.1"/>
    </source>
</evidence>
<dbReference type="Proteomes" id="UP000181936">
    <property type="component" value="Chromosome"/>
</dbReference>